<evidence type="ECO:0000256" key="3">
    <source>
        <dbReference type="ARBA" id="ARBA00048448"/>
    </source>
</evidence>
<evidence type="ECO:0000256" key="1">
    <source>
        <dbReference type="ARBA" id="ARBA00005995"/>
    </source>
</evidence>
<dbReference type="AlphaFoldDB" id="A0AAE0TVG4"/>
<dbReference type="EMBL" id="JAULSW010000005">
    <property type="protein sequence ID" value="KAK3380860.1"/>
    <property type="molecule type" value="Genomic_DNA"/>
</dbReference>
<protein>
    <recommendedName>
        <fullName evidence="2">monoamine oxidase</fullName>
        <ecNumber evidence="2">1.4.3.4</ecNumber>
    </recommendedName>
</protein>
<accession>A0AAE0TVG4</accession>
<gene>
    <name evidence="5" type="ORF">B0H63DRAFT_494855</name>
</gene>
<dbReference type="PANTHER" id="PTHR43563">
    <property type="entry name" value="AMINE OXIDASE"/>
    <property type="match status" value="1"/>
</dbReference>
<evidence type="ECO:0000313" key="5">
    <source>
        <dbReference type="EMBL" id="KAK3380860.1"/>
    </source>
</evidence>
<feature type="domain" description="Amine oxidase" evidence="4">
    <location>
        <begin position="172"/>
        <end position="405"/>
    </location>
</feature>
<proteinExistence type="inferred from homology"/>
<dbReference type="InterPro" id="IPR002937">
    <property type="entry name" value="Amino_oxidase"/>
</dbReference>
<dbReference type="GO" id="GO:0097621">
    <property type="term" value="F:monoamine oxidase activity"/>
    <property type="evidence" value="ECO:0007669"/>
    <property type="project" value="UniProtKB-EC"/>
</dbReference>
<reference evidence="5" key="1">
    <citation type="journal article" date="2023" name="Mol. Phylogenet. Evol.">
        <title>Genome-scale phylogeny and comparative genomics of the fungal order Sordariales.</title>
        <authorList>
            <person name="Hensen N."/>
            <person name="Bonometti L."/>
            <person name="Westerberg I."/>
            <person name="Brannstrom I.O."/>
            <person name="Guillou S."/>
            <person name="Cros-Aarteil S."/>
            <person name="Calhoun S."/>
            <person name="Haridas S."/>
            <person name="Kuo A."/>
            <person name="Mondo S."/>
            <person name="Pangilinan J."/>
            <person name="Riley R."/>
            <person name="LaButti K."/>
            <person name="Andreopoulos B."/>
            <person name="Lipzen A."/>
            <person name="Chen C."/>
            <person name="Yan M."/>
            <person name="Daum C."/>
            <person name="Ng V."/>
            <person name="Clum A."/>
            <person name="Steindorff A."/>
            <person name="Ohm R.A."/>
            <person name="Martin F."/>
            <person name="Silar P."/>
            <person name="Natvig D.O."/>
            <person name="Lalanne C."/>
            <person name="Gautier V."/>
            <person name="Ament-Velasquez S.L."/>
            <person name="Kruys A."/>
            <person name="Hutchinson M.I."/>
            <person name="Powell A.J."/>
            <person name="Barry K."/>
            <person name="Miller A.N."/>
            <person name="Grigoriev I.V."/>
            <person name="Debuchy R."/>
            <person name="Gladieux P."/>
            <person name="Hiltunen Thoren M."/>
            <person name="Johannesson H."/>
        </authorList>
    </citation>
    <scope>NUCLEOTIDE SEQUENCE</scope>
    <source>
        <strain evidence="5">CBS 232.78</strain>
    </source>
</reference>
<evidence type="ECO:0000259" key="4">
    <source>
        <dbReference type="Pfam" id="PF01593"/>
    </source>
</evidence>
<comment type="similarity">
    <text evidence="1">Belongs to the flavin monoamine oxidase family.</text>
</comment>
<comment type="caution">
    <text evidence="5">The sequence shown here is derived from an EMBL/GenBank/DDBJ whole genome shotgun (WGS) entry which is preliminary data.</text>
</comment>
<evidence type="ECO:0000256" key="2">
    <source>
        <dbReference type="ARBA" id="ARBA00012804"/>
    </source>
</evidence>
<dbReference type="SUPFAM" id="SSF51905">
    <property type="entry name" value="FAD/NAD(P)-binding domain"/>
    <property type="match status" value="1"/>
</dbReference>
<sequence>MTYDPTTTDFDVVIVGAGLSGLKAAVDVHKSGLTCVALEAMDRVGGKTLSVDAAGPGIKGRGRIDLGAAWINDTSQTEMTTLAEQFGLELIRQRIAGNYLRQKSDGSVVSYALGFGDLIEHPKVLALHQMLIHLSEIWLGPDAKLLGSVTFKALAEANFPGEDAVSEAADFLAGAQFFSANLASLLPAGTVRLSSPVTKISQTSGVCITTTTNGTVFHSKKVILSVPTTLYHMITFEPPLPPPKQVLAQRTFLGHHAKTVLIFSHPWWRDGGLSGVMDSTSPNKNHCGPTAFTRDTSCEEDGQYSITCFIVGEHGRLWDALPKKERQKAGFGALQQSFWSAGKEPWVRGGPMPVMGMDVLDGEAGKALCEPFGDVHFVGAETASVWRGCMDGAVRSGIRGAEEVIGVFTVNSSAYAIGGRLAPSLVPIHNRARPLSLSEMLNVRAPH</sequence>
<dbReference type="Pfam" id="PF13450">
    <property type="entry name" value="NAD_binding_8"/>
    <property type="match status" value="1"/>
</dbReference>
<dbReference type="InterPro" id="IPR050703">
    <property type="entry name" value="Flavin_MAO"/>
</dbReference>
<keyword evidence="6" id="KW-1185">Reference proteome</keyword>
<dbReference type="InterPro" id="IPR036188">
    <property type="entry name" value="FAD/NAD-bd_sf"/>
</dbReference>
<comment type="catalytic activity">
    <reaction evidence="3">
        <text>a secondary aliphatic amine + O2 + H2O = a primary amine + an aldehyde + H2O2</text>
        <dbReference type="Rhea" id="RHEA:26414"/>
        <dbReference type="ChEBI" id="CHEBI:15377"/>
        <dbReference type="ChEBI" id="CHEBI:15379"/>
        <dbReference type="ChEBI" id="CHEBI:16240"/>
        <dbReference type="ChEBI" id="CHEBI:17478"/>
        <dbReference type="ChEBI" id="CHEBI:58855"/>
        <dbReference type="ChEBI" id="CHEBI:65296"/>
        <dbReference type="EC" id="1.4.3.4"/>
    </reaction>
</comment>
<name>A0AAE0TVG4_9PEZI</name>
<organism evidence="5 6">
    <name type="scientific">Podospora didyma</name>
    <dbReference type="NCBI Taxonomy" id="330526"/>
    <lineage>
        <taxon>Eukaryota</taxon>
        <taxon>Fungi</taxon>
        <taxon>Dikarya</taxon>
        <taxon>Ascomycota</taxon>
        <taxon>Pezizomycotina</taxon>
        <taxon>Sordariomycetes</taxon>
        <taxon>Sordariomycetidae</taxon>
        <taxon>Sordariales</taxon>
        <taxon>Podosporaceae</taxon>
        <taxon>Podospora</taxon>
    </lineage>
</organism>
<dbReference type="PANTHER" id="PTHR43563:SF14">
    <property type="entry name" value="AMINE OXIDASE"/>
    <property type="match status" value="1"/>
</dbReference>
<evidence type="ECO:0000313" key="6">
    <source>
        <dbReference type="Proteomes" id="UP001285441"/>
    </source>
</evidence>
<dbReference type="SUPFAM" id="SSF54373">
    <property type="entry name" value="FAD-linked reductases, C-terminal domain"/>
    <property type="match status" value="1"/>
</dbReference>
<dbReference type="Gene3D" id="3.50.50.60">
    <property type="entry name" value="FAD/NAD(P)-binding domain"/>
    <property type="match status" value="1"/>
</dbReference>
<dbReference type="EC" id="1.4.3.4" evidence="2"/>
<reference evidence="5" key="2">
    <citation type="submission" date="2023-06" db="EMBL/GenBank/DDBJ databases">
        <authorList>
            <consortium name="Lawrence Berkeley National Laboratory"/>
            <person name="Haridas S."/>
            <person name="Hensen N."/>
            <person name="Bonometti L."/>
            <person name="Westerberg I."/>
            <person name="Brannstrom I.O."/>
            <person name="Guillou S."/>
            <person name="Cros-Aarteil S."/>
            <person name="Calhoun S."/>
            <person name="Kuo A."/>
            <person name="Mondo S."/>
            <person name="Pangilinan J."/>
            <person name="Riley R."/>
            <person name="LaButti K."/>
            <person name="Andreopoulos B."/>
            <person name="Lipzen A."/>
            <person name="Chen C."/>
            <person name="Yanf M."/>
            <person name="Daum C."/>
            <person name="Ng V."/>
            <person name="Clum A."/>
            <person name="Steindorff A."/>
            <person name="Ohm R."/>
            <person name="Martin F."/>
            <person name="Silar P."/>
            <person name="Natvig D."/>
            <person name="Lalanne C."/>
            <person name="Gautier V."/>
            <person name="Ament-velasquez S.L."/>
            <person name="Kruys A."/>
            <person name="Hutchinson M.I."/>
            <person name="Powell A.J."/>
            <person name="Barry K."/>
            <person name="Miller A.N."/>
            <person name="Grigoriev I.V."/>
            <person name="Debuchy R."/>
            <person name="Gladieux P."/>
            <person name="Thoren M.H."/>
            <person name="Johannesson H."/>
        </authorList>
    </citation>
    <scope>NUCLEOTIDE SEQUENCE</scope>
    <source>
        <strain evidence="5">CBS 232.78</strain>
    </source>
</reference>
<dbReference type="Pfam" id="PF01593">
    <property type="entry name" value="Amino_oxidase"/>
    <property type="match status" value="1"/>
</dbReference>
<dbReference type="Proteomes" id="UP001285441">
    <property type="component" value="Unassembled WGS sequence"/>
</dbReference>